<dbReference type="SMART" id="SM00320">
    <property type="entry name" value="WD40"/>
    <property type="match status" value="6"/>
</dbReference>
<dbReference type="SUPFAM" id="SSF50978">
    <property type="entry name" value="WD40 repeat-like"/>
    <property type="match status" value="1"/>
</dbReference>
<dbReference type="InterPro" id="IPR001680">
    <property type="entry name" value="WD40_rpt"/>
</dbReference>
<dbReference type="Proteomes" id="UP000317494">
    <property type="component" value="Unassembled WGS sequence"/>
</dbReference>
<feature type="region of interest" description="Disordered" evidence="4">
    <location>
        <begin position="419"/>
        <end position="445"/>
    </location>
</feature>
<feature type="compositionally biased region" description="Acidic residues" evidence="4">
    <location>
        <begin position="866"/>
        <end position="878"/>
    </location>
</feature>
<dbReference type="Gene3D" id="2.130.10.10">
    <property type="entry name" value="YVTN repeat-like/Quinoprotein amine dehydrogenase"/>
    <property type="match status" value="2"/>
</dbReference>
<keyword evidence="1 3" id="KW-0853">WD repeat</keyword>
<dbReference type="InterPro" id="IPR015943">
    <property type="entry name" value="WD40/YVTN_repeat-like_dom_sf"/>
</dbReference>
<dbReference type="GO" id="GO:0045717">
    <property type="term" value="P:negative regulation of fatty acid biosynthetic process"/>
    <property type="evidence" value="ECO:0007669"/>
    <property type="project" value="TreeGrafter"/>
</dbReference>
<proteinExistence type="predicted"/>
<dbReference type="Proteomes" id="UP000320475">
    <property type="component" value="Unassembled WGS sequence"/>
</dbReference>
<feature type="region of interest" description="Disordered" evidence="4">
    <location>
        <begin position="626"/>
        <end position="659"/>
    </location>
</feature>
<reference evidence="7 8" key="1">
    <citation type="journal article" date="2019" name="Sci. Rep.">
        <title>Comparative genomics of chytrid fungi reveal insights into the obligate biotrophic and pathogenic lifestyle of Synchytrium endobioticum.</title>
        <authorList>
            <person name="van de Vossenberg B.T.L.H."/>
            <person name="Warris S."/>
            <person name="Nguyen H.D.T."/>
            <person name="van Gent-Pelzer M.P.E."/>
            <person name="Joly D.L."/>
            <person name="van de Geest H.C."/>
            <person name="Bonants P.J.M."/>
            <person name="Smith D.S."/>
            <person name="Levesque C.A."/>
            <person name="van der Lee T.A.J."/>
        </authorList>
    </citation>
    <scope>NUCLEOTIDE SEQUENCE [LARGE SCALE GENOMIC DNA]</scope>
    <source>
        <strain evidence="6 8">LEV6574</strain>
        <strain evidence="5 7">MB42</strain>
    </source>
</reference>
<dbReference type="AlphaFoldDB" id="A0A507CJY0"/>
<evidence type="ECO:0000313" key="6">
    <source>
        <dbReference type="EMBL" id="TPX46445.1"/>
    </source>
</evidence>
<evidence type="ECO:0000313" key="5">
    <source>
        <dbReference type="EMBL" id="TPX38646.1"/>
    </source>
</evidence>
<evidence type="ECO:0000256" key="3">
    <source>
        <dbReference type="PROSITE-ProRule" id="PRU00221"/>
    </source>
</evidence>
<dbReference type="InterPro" id="IPR045151">
    <property type="entry name" value="DCAF8"/>
</dbReference>
<feature type="region of interest" description="Disordered" evidence="4">
    <location>
        <begin position="855"/>
        <end position="878"/>
    </location>
</feature>
<dbReference type="EMBL" id="QEAM01000104">
    <property type="protein sequence ID" value="TPX46445.1"/>
    <property type="molecule type" value="Genomic_DNA"/>
</dbReference>
<dbReference type="PROSITE" id="PS50082">
    <property type="entry name" value="WD_REPEATS_2"/>
    <property type="match status" value="1"/>
</dbReference>
<keyword evidence="2" id="KW-0677">Repeat</keyword>
<accession>A0A507CJY0</accession>
<dbReference type="EMBL" id="QEAN01000385">
    <property type="protein sequence ID" value="TPX38646.1"/>
    <property type="molecule type" value="Genomic_DNA"/>
</dbReference>
<keyword evidence="7" id="KW-1185">Reference proteome</keyword>
<evidence type="ECO:0000256" key="1">
    <source>
        <dbReference type="ARBA" id="ARBA00022574"/>
    </source>
</evidence>
<dbReference type="PROSITE" id="PS50294">
    <property type="entry name" value="WD_REPEATS_REGION"/>
    <property type="match status" value="1"/>
</dbReference>
<dbReference type="OrthoDB" id="2414538at2759"/>
<dbReference type="Pfam" id="PF00400">
    <property type="entry name" value="WD40"/>
    <property type="match status" value="1"/>
</dbReference>
<dbReference type="PANTHER" id="PTHR15574:SF40">
    <property type="entry name" value="WD AND TETRATRICOPEPTIDE REPEATS PROTEIN 1"/>
    <property type="match status" value="1"/>
</dbReference>
<feature type="region of interest" description="Disordered" evidence="4">
    <location>
        <begin position="457"/>
        <end position="479"/>
    </location>
</feature>
<feature type="region of interest" description="Disordered" evidence="4">
    <location>
        <begin position="752"/>
        <end position="780"/>
    </location>
</feature>
<dbReference type="GO" id="GO:0080008">
    <property type="term" value="C:Cul4-RING E3 ubiquitin ligase complex"/>
    <property type="evidence" value="ECO:0007669"/>
    <property type="project" value="TreeGrafter"/>
</dbReference>
<evidence type="ECO:0000256" key="4">
    <source>
        <dbReference type="SAM" id="MobiDB-lite"/>
    </source>
</evidence>
<dbReference type="STRING" id="286115.A0A507CJY0"/>
<sequence length="878" mass="95356">MPVLYSPGGLPQWDQLQARLRTRERTATDPATFKRSSTGDEALVGRLTLSQRLSAHTGCVNALSWNQGGDLLVSGSDDTHLCLWRYSPGPSASAAQKSQLLARFPTGHRANIFSAKFVPGTSDNVVVCCAGDGDVRVFDVAYASSRQVLRSAYSCHRDRAKRIVTLPDNPSVFLSCGEDGTVRRFDLRTPHRCSASNSAGYDASSSYGSRTGCPAAIINLSTYAIELNGISLSHLNTNYIVLGGSDPHLLLYDLRSTISPVSRFRPPGINKNGNITSVKFSQHNGREVIGSWHNDYVYLYDISQSDGIGDAVRPTDTFRNSIPRHRDTTEPTAAPPTTYPNGNTSSATDQLSEAFTNAAAFFGKEQFEDAMNSLNEITTFLQDMKPMSNNNKKVYTMACRNKAKVNIAWAAHNLHMRDVNMDDTSNNNNSTDNKPPSPLKRKREATANSDIPALMLAHSAPSSPPQTAITLGPSTEEGETDVRGTILQGLLDAASGYATIALDLDNGIRDTTNVNKAILLRVVAYWGLGVVDAKEVMTEQIDMDLKGVGWPIEEDALADAVVDATNGVKSKDPAEWIRYCHRHMTSLEVPIFLQETSNGASARTQEWSDLDGKLVHVVAGAESYDQDDAWDEVSDSNTVSSNDEEEAEDTDEEYEGAGPSAFMSRRTAFPHSELITEAVKIFKGHINNQTVKDCNFLGHDSSLVVVNVIEGHPFLPAVAVSGIDSTVKIFESIYPKRAGESIDVDQVLSSNEETMQNNEATDDNDESNPPRRRRRGMGLSRSFGASVIPSLTRPFTSHNSTTTFPDSTFASETGLSSSSSLLYKGSDIVREAEDRRKDQGELVISRSMLRALINTGSDGAPGAGEEAGDDGDENCPIQ</sequence>
<comment type="caution">
    <text evidence="5">The sequence shown here is derived from an EMBL/GenBank/DDBJ whole genome shotgun (WGS) entry which is preliminary data.</text>
</comment>
<dbReference type="GO" id="GO:0005737">
    <property type="term" value="C:cytoplasm"/>
    <property type="evidence" value="ECO:0007669"/>
    <property type="project" value="TreeGrafter"/>
</dbReference>
<gene>
    <name evidence="6" type="ORF">SeLEV6574_g03229</name>
    <name evidence="5" type="ORF">SeMB42_g06619</name>
</gene>
<name>A0A507CJY0_9FUNG</name>
<dbReference type="PANTHER" id="PTHR15574">
    <property type="entry name" value="WD REPEAT DOMAIN-CONTAINING FAMILY"/>
    <property type="match status" value="1"/>
</dbReference>
<feature type="compositionally biased region" description="Acidic residues" evidence="4">
    <location>
        <begin position="642"/>
        <end position="655"/>
    </location>
</feature>
<evidence type="ECO:0000313" key="8">
    <source>
        <dbReference type="Proteomes" id="UP000320475"/>
    </source>
</evidence>
<dbReference type="VEuPathDB" id="FungiDB:SeMB42_g06619"/>
<feature type="compositionally biased region" description="Low complexity" evidence="4">
    <location>
        <begin position="422"/>
        <end position="433"/>
    </location>
</feature>
<feature type="repeat" description="WD" evidence="3">
    <location>
        <begin position="53"/>
        <end position="94"/>
    </location>
</feature>
<organism evidence="5 7">
    <name type="scientific">Synchytrium endobioticum</name>
    <dbReference type="NCBI Taxonomy" id="286115"/>
    <lineage>
        <taxon>Eukaryota</taxon>
        <taxon>Fungi</taxon>
        <taxon>Fungi incertae sedis</taxon>
        <taxon>Chytridiomycota</taxon>
        <taxon>Chytridiomycota incertae sedis</taxon>
        <taxon>Chytridiomycetes</taxon>
        <taxon>Synchytriales</taxon>
        <taxon>Synchytriaceae</taxon>
        <taxon>Synchytrium</taxon>
    </lineage>
</organism>
<protein>
    <submittedName>
        <fullName evidence="5">Uncharacterized protein</fullName>
    </submittedName>
</protein>
<evidence type="ECO:0000256" key="2">
    <source>
        <dbReference type="ARBA" id="ARBA00022737"/>
    </source>
</evidence>
<dbReference type="InterPro" id="IPR036322">
    <property type="entry name" value="WD40_repeat_dom_sf"/>
</dbReference>
<feature type="region of interest" description="Disordered" evidence="4">
    <location>
        <begin position="317"/>
        <end position="347"/>
    </location>
</feature>
<evidence type="ECO:0000313" key="7">
    <source>
        <dbReference type="Proteomes" id="UP000317494"/>
    </source>
</evidence>